<feature type="domain" description="Carrier" evidence="12">
    <location>
        <begin position="900"/>
        <end position="977"/>
    </location>
</feature>
<evidence type="ECO:0000259" key="13">
    <source>
        <dbReference type="PROSITE" id="PS52004"/>
    </source>
</evidence>
<dbReference type="SMART" id="SM00825">
    <property type="entry name" value="PKS_KS"/>
    <property type="match status" value="2"/>
</dbReference>
<dbReference type="GO" id="GO:0005737">
    <property type="term" value="C:cytoplasm"/>
    <property type="evidence" value="ECO:0007669"/>
    <property type="project" value="UniProtKB-SubCell"/>
</dbReference>
<dbReference type="FunFam" id="3.40.47.10:FF:000019">
    <property type="entry name" value="Polyketide synthase type I"/>
    <property type="match status" value="2"/>
</dbReference>
<dbReference type="Pfam" id="PF00109">
    <property type="entry name" value="ketoacyl-synt"/>
    <property type="match status" value="2"/>
</dbReference>
<dbReference type="Gene3D" id="3.40.47.10">
    <property type="match status" value="2"/>
</dbReference>
<dbReference type="GO" id="GO:0005886">
    <property type="term" value="C:plasma membrane"/>
    <property type="evidence" value="ECO:0007669"/>
    <property type="project" value="TreeGrafter"/>
</dbReference>
<gene>
    <name evidence="14" type="ORF">CT690_01865</name>
</gene>
<dbReference type="Gene3D" id="1.10.1240.100">
    <property type="match status" value="2"/>
</dbReference>
<comment type="pathway">
    <text evidence="3">Lipid metabolism; fatty acid biosynthesis.</text>
</comment>
<dbReference type="Pfam" id="PF08659">
    <property type="entry name" value="KR"/>
    <property type="match status" value="1"/>
</dbReference>
<dbReference type="Pfam" id="PF00550">
    <property type="entry name" value="PP-binding"/>
    <property type="match status" value="4"/>
</dbReference>
<keyword evidence="9" id="KW-0677">Repeat</keyword>
<evidence type="ECO:0000256" key="3">
    <source>
        <dbReference type="ARBA" id="ARBA00005194"/>
    </source>
</evidence>
<evidence type="ECO:0000256" key="6">
    <source>
        <dbReference type="ARBA" id="ARBA00022490"/>
    </source>
</evidence>
<dbReference type="SUPFAM" id="SSF51735">
    <property type="entry name" value="NAD(P)-binding Rossmann-fold domains"/>
    <property type="match status" value="1"/>
</dbReference>
<sequence>MTGKDNNTHDLHESARNALEAELMQSARKPMPTDANPARAAVEWPLAAAVGDGCRQALRQEVMGIFSMILKLPSEKIDSEEKISTYGVDSIVITEIMGRIAGALGVSLSAAIFFEARNIEELTDIIITRFGQHVAARYERSPARSDDRRSAELAPGQRSGPAAAADIAAGEKSARHLQALLAKSHQLKRQRELRAAPGDRARPIGAPANRRYEPIAIIGMSGMFAQSSSVQALQRHLYQGRDCISEIPKERWDWKAIYGNPKDGELTNVKYAGFIQDVDKFDPGFFGISPREAQTMDPQHRLFMESTWQLIESSGYAPSSLAGKKVGVFAGINLQDYAETVLNAQSRDIVELTAIPHMFCPNRLSYLLDVHGPSEIIDTACSSSLVAIHRAVMSIQHGDCDMAIAGGANLILSPKMHILYSKAEMICEDGRCKTFSDQANGYARGEGVGVVMLKRLAAAQADKDRILGVIIGSAENHGGAATSLMAPNPNAQAQLIRDAHSKSGVDPRSITYIECHGTGTPLGDPIEVNGLKTAFKNLYQEHGLHSAAAKHCALGSVKSNIGHTETAAGVAGVIKVLLAMQDEYLPKSLHCQNLNPLLELEDSPFYVLQEGQTWQRPTIGDAQQPLRAGVSSFGAGGANAHLVIEEYRQEPDELSSLALEPEIIVLSAKNSERLQVYAQHLTQYVAQNSAYVATHFKQFAYTLQTARDAMPVRAAFVAEDAASLLRQLTILAQKTSTAASEEAIFVNSEGAERVSHVDAQDIARWWQNRQLNEVARAWVATGAVDWRQLYAGRHYPRLALPTYPFDRRRYWIKDTQLQPTVTIAAIQPAKEPVKRANHSEKIRLQPLKSKKDANPPVAVGGDAASAQTWPRDERGELHQNHDDNGAATVNGNGAPRSGERPLESVTDALRASLARALCCAEADIHVDRSFAEMGLDSIVGAEWVHEINRQLGSALSATRLYDYSSVRQLAQFITLSSEPCGEPEPRHAGDKPQHNGRQAIAPSGTAASAHSAEQQRDPASAIAPLLKASLADALYITVEDIQNDRAFSALGLDSIIGAEWINEINKTLGTDLSATRLYDYPNIQVLAEYIASHSDGATPRPKPNAAVSAPEDSCLEVLKPAASAVAARSEEAAISHRRQEKIAIIGMAGRYPDADNLAQYWDNLANGRNAVREVPKARWDVDQYFDADRRAEGKVYCKWLGALTDIDCFDPLFFSITPAEAEGMDPQHRLFLQEGYKAFEDAGYSPEELSHQNCGVYMGIMSYEYAHLMLNSPRPLSGTGNSFAIGAARIPYFLNLKGPAIPIDTACSSSLVATHLAVTALQNEEIDLALVGGVSLYLMPETYMGMCSAGMLSPEGQCKAFDDAADGFVPGEGAGCLVLKRLSQAEADGDHIYGVIIGSGINQDGKTNGITAPSVNSQIELEREVYRKSQINPDSISYVETHGTGTKLGDPIELEALTSVFREQTSRKHFCGLGSVKSNIGHASAASGMASVHKTLLSMKHRQLAPSLHFIKPNQHVNFEDSPFYVNTQLQPWRHDENQPRRAAVSAFGYSGTNAHMVIEEYLPPSVAETVEEKPSVIALSAMRADRLPLMAENLLAWIQGEQAAGRPVDLSRLAYTLLRGRQAMTERLAFVATSVGELQEKLGRFIAGDIEAPPFFRGTVNGNPPALHQCANPADLHALAAAWAAGAALPWDLLYPQVAEGAERRFPQRISLPTYPFYRQPCWFEETETVVSPALSSDAAGTGPADEETSWLRATEAWVDVNVHEDTPWVERIEANRDRQILVLDRTVADYRSVEQVCQHIQQITDNTQPLWDVRHIALPKDALTAEAESAALQEALSAAIPHPDKPLAIFLFLPDSPDAEAETGLRLAYLCVQAIQAVARLNPVQFYCCHRADYDRGLTTAAVQYEALCGLLRSAILETVGHTYRNVIFSPQAAHRETALQLMQTWLCDGMSAPEAGRQTQAISASTVRFSGGRQYALRVSESERPETADAHFRTGATYLMVGALGETGEQLCRVLGQNYQAELVIFSRRPESQVAPILARIRASGARVIYYAVDILDMGQIGQAMQQLKSEGISLHGVVQLARQVSDGSILNKPWDAFRQTLAAKVAGTLNIDAATANEPLAFFLMFSSVAAFGIQGSPDYAYSAAFQNAFARYRQKRVAQKQRHGLTASVCWGQWETDGAVDAERLPARLAHLARQGMGSINASAAVRQIQAGLAEGATALVAVTDRDKARVLLGFDEPQTVAVNAGQAHATAEAVRQNIDRYRLGGLTPAAFADYLSSLSLQDLPAELQQEVGAAIAMAQHEPAANTAPIEAAKDAGGVTPREGDGELRDVLAFGIEKVMKLGDDLDWDKPLQDYGMDSIIAMQLSTTLEKKMKFPVQPNWLIDHPTPNLLMKKLREQVGARGNRL</sequence>
<dbReference type="InterPro" id="IPR014030">
    <property type="entry name" value="Ketoacyl_synth_N"/>
</dbReference>
<dbReference type="GO" id="GO:0071770">
    <property type="term" value="P:DIM/DIP cell wall layer assembly"/>
    <property type="evidence" value="ECO:0007669"/>
    <property type="project" value="TreeGrafter"/>
</dbReference>
<feature type="compositionally biased region" description="Basic and acidic residues" evidence="11">
    <location>
        <begin position="983"/>
        <end position="993"/>
    </location>
</feature>
<keyword evidence="8" id="KW-0808">Transferase</keyword>
<dbReference type="Pfam" id="PF02801">
    <property type="entry name" value="Ketoacyl-synt_C"/>
    <property type="match status" value="2"/>
</dbReference>
<dbReference type="GO" id="GO:0004315">
    <property type="term" value="F:3-oxoacyl-[acyl-carrier-protein] synthase activity"/>
    <property type="evidence" value="ECO:0007669"/>
    <property type="project" value="InterPro"/>
</dbReference>
<protein>
    <submittedName>
        <fullName evidence="14">6-methylsalicylic acid synthase</fullName>
    </submittedName>
</protein>
<dbReference type="InterPro" id="IPR006162">
    <property type="entry name" value="Ppantetheine_attach_site"/>
</dbReference>
<dbReference type="GO" id="GO:0004312">
    <property type="term" value="F:fatty acid synthase activity"/>
    <property type="evidence" value="ECO:0007669"/>
    <property type="project" value="TreeGrafter"/>
</dbReference>
<dbReference type="UniPathway" id="UPA00094"/>
<dbReference type="Pfam" id="PF22336">
    <property type="entry name" value="RhiE-like_linker"/>
    <property type="match status" value="2"/>
</dbReference>
<feature type="domain" description="Carrier" evidence="12">
    <location>
        <begin position="2328"/>
        <end position="2404"/>
    </location>
</feature>
<feature type="compositionally biased region" description="Basic and acidic residues" evidence="11">
    <location>
        <begin position="138"/>
        <end position="151"/>
    </location>
</feature>
<evidence type="ECO:0000256" key="7">
    <source>
        <dbReference type="ARBA" id="ARBA00022553"/>
    </source>
</evidence>
<evidence type="ECO:0000256" key="2">
    <source>
        <dbReference type="ARBA" id="ARBA00004792"/>
    </source>
</evidence>
<dbReference type="InterPro" id="IPR020806">
    <property type="entry name" value="PKS_PP-bd"/>
</dbReference>
<evidence type="ECO:0000256" key="11">
    <source>
        <dbReference type="SAM" id="MobiDB-lite"/>
    </source>
</evidence>
<comment type="similarity">
    <text evidence="4">Belongs to the short-chain dehydrogenases/reductases (SDR) family.</text>
</comment>
<dbReference type="InterPro" id="IPR050091">
    <property type="entry name" value="PKS_NRPS_Biosynth_Enz"/>
</dbReference>
<feature type="region of interest" description="Disordered" evidence="11">
    <location>
        <begin position="977"/>
        <end position="1015"/>
    </location>
</feature>
<dbReference type="InterPro" id="IPR014031">
    <property type="entry name" value="Ketoacyl_synth_C"/>
</dbReference>
<dbReference type="SMART" id="SM01294">
    <property type="entry name" value="PKS_PP_betabranch"/>
    <property type="match status" value="2"/>
</dbReference>
<dbReference type="InterPro" id="IPR057326">
    <property type="entry name" value="KR_dom"/>
</dbReference>
<feature type="domain" description="Ketosynthase family 3 (KS3)" evidence="13">
    <location>
        <begin position="1139"/>
        <end position="1561"/>
    </location>
</feature>
<evidence type="ECO:0000256" key="8">
    <source>
        <dbReference type="ARBA" id="ARBA00022679"/>
    </source>
</evidence>
<dbReference type="InterPro" id="IPR054514">
    <property type="entry name" value="RhiE-like_linker"/>
</dbReference>
<dbReference type="OrthoDB" id="7671190at2"/>
<feature type="domain" description="Carrier" evidence="12">
    <location>
        <begin position="56"/>
        <end position="130"/>
    </location>
</feature>
<keyword evidence="6" id="KW-0963">Cytoplasm</keyword>
<feature type="domain" description="Carrier" evidence="12">
    <location>
        <begin position="1020"/>
        <end position="1094"/>
    </location>
</feature>
<organism evidence="14 15">
    <name type="scientific">Serratia plymuthica</name>
    <dbReference type="NCBI Taxonomy" id="82996"/>
    <lineage>
        <taxon>Bacteria</taxon>
        <taxon>Pseudomonadati</taxon>
        <taxon>Pseudomonadota</taxon>
        <taxon>Gammaproteobacteria</taxon>
        <taxon>Enterobacterales</taxon>
        <taxon>Yersiniaceae</taxon>
        <taxon>Serratia</taxon>
    </lineage>
</organism>
<feature type="domain" description="Ketosynthase family 3 (KS3)" evidence="13">
    <location>
        <begin position="212"/>
        <end position="646"/>
    </location>
</feature>
<name>A0A318P8R0_SERPL</name>
<feature type="compositionally biased region" description="Basic and acidic residues" evidence="11">
    <location>
        <begin position="870"/>
        <end position="884"/>
    </location>
</feature>
<dbReference type="InterPro" id="IPR013968">
    <property type="entry name" value="PKS_KR"/>
</dbReference>
<dbReference type="SUPFAM" id="SSF47336">
    <property type="entry name" value="ACP-like"/>
    <property type="match status" value="4"/>
</dbReference>
<evidence type="ECO:0000256" key="9">
    <source>
        <dbReference type="ARBA" id="ARBA00022737"/>
    </source>
</evidence>
<evidence type="ECO:0000259" key="12">
    <source>
        <dbReference type="PROSITE" id="PS50075"/>
    </source>
</evidence>
<comment type="subcellular location">
    <subcellularLocation>
        <location evidence="1">Cytoplasm</location>
    </subcellularLocation>
</comment>
<dbReference type="PROSITE" id="PS00606">
    <property type="entry name" value="KS3_1"/>
    <property type="match status" value="1"/>
</dbReference>
<dbReference type="PANTHER" id="PTHR43775:SF37">
    <property type="entry name" value="SI:DKEY-61P9.11"/>
    <property type="match status" value="1"/>
</dbReference>
<dbReference type="SUPFAM" id="SSF53901">
    <property type="entry name" value="Thiolase-like"/>
    <property type="match status" value="2"/>
</dbReference>
<dbReference type="InterPro" id="IPR020841">
    <property type="entry name" value="PKS_Beta-ketoAc_synthase_dom"/>
</dbReference>
<keyword evidence="7" id="KW-0597">Phosphoprotein</keyword>
<dbReference type="PROSITE" id="PS00012">
    <property type="entry name" value="PHOSPHOPANTETHEINE"/>
    <property type="match status" value="3"/>
</dbReference>
<dbReference type="Gene3D" id="3.40.50.720">
    <property type="entry name" value="NAD(P)-binding Rossmann-like Domain"/>
    <property type="match status" value="1"/>
</dbReference>
<dbReference type="InterPro" id="IPR009081">
    <property type="entry name" value="PP-bd_ACP"/>
</dbReference>
<evidence type="ECO:0000256" key="4">
    <source>
        <dbReference type="ARBA" id="ARBA00006484"/>
    </source>
</evidence>
<accession>A0A318P8R0</accession>
<dbReference type="InterPro" id="IPR016039">
    <property type="entry name" value="Thiolase-like"/>
</dbReference>
<dbReference type="InterPro" id="IPR018201">
    <property type="entry name" value="Ketoacyl_synth_AS"/>
</dbReference>
<feature type="region of interest" description="Disordered" evidence="11">
    <location>
        <begin position="138"/>
        <end position="167"/>
    </location>
</feature>
<evidence type="ECO:0000256" key="10">
    <source>
        <dbReference type="ARBA" id="ARBA00054155"/>
    </source>
</evidence>
<dbReference type="EMBL" id="PESE01000001">
    <property type="protein sequence ID" value="PYD40056.1"/>
    <property type="molecule type" value="Genomic_DNA"/>
</dbReference>
<dbReference type="Proteomes" id="UP000248196">
    <property type="component" value="Unassembled WGS sequence"/>
</dbReference>
<dbReference type="PROSITE" id="PS52004">
    <property type="entry name" value="KS3_2"/>
    <property type="match status" value="2"/>
</dbReference>
<dbReference type="GO" id="GO:0031177">
    <property type="term" value="F:phosphopantetheine binding"/>
    <property type="evidence" value="ECO:0007669"/>
    <property type="project" value="InterPro"/>
</dbReference>
<reference evidence="14 15" key="1">
    <citation type="submission" date="2017-11" db="EMBL/GenBank/DDBJ databases">
        <title>Genome sequence of the oocydin A producing rhizobacterium Serratia plymuthica 4Rx5.</title>
        <authorList>
            <person name="Matilla M.A."/>
            <person name="Udaondo Z."/>
            <person name="Salmond G.P.C."/>
        </authorList>
    </citation>
    <scope>NUCLEOTIDE SEQUENCE [LARGE SCALE GENOMIC DNA]</scope>
    <source>
        <strain evidence="14 15">4Rx5</strain>
    </source>
</reference>
<feature type="region of interest" description="Disordered" evidence="11">
    <location>
        <begin position="832"/>
        <end position="901"/>
    </location>
</feature>
<dbReference type="SMART" id="SM00822">
    <property type="entry name" value="PKS_KR"/>
    <property type="match status" value="1"/>
</dbReference>
<evidence type="ECO:0000256" key="5">
    <source>
        <dbReference type="ARBA" id="ARBA00022450"/>
    </source>
</evidence>
<comment type="function">
    <text evidence="10">Involved in production of the polyketide antibiotic thailandamide.</text>
</comment>
<dbReference type="GO" id="GO:0006633">
    <property type="term" value="P:fatty acid biosynthetic process"/>
    <property type="evidence" value="ECO:0007669"/>
    <property type="project" value="UniProtKB-UniPathway"/>
</dbReference>
<comment type="caution">
    <text evidence="14">The sequence shown here is derived from an EMBL/GenBank/DDBJ whole genome shotgun (WGS) entry which is preliminary data.</text>
</comment>
<comment type="pathway">
    <text evidence="2">Antibiotic biosynthesis.</text>
</comment>
<evidence type="ECO:0000313" key="15">
    <source>
        <dbReference type="Proteomes" id="UP000248196"/>
    </source>
</evidence>
<dbReference type="Gene3D" id="1.10.1200.10">
    <property type="entry name" value="ACP-like"/>
    <property type="match status" value="4"/>
</dbReference>
<keyword evidence="5" id="KW-0596">Phosphopantetheine</keyword>
<dbReference type="InterPro" id="IPR036291">
    <property type="entry name" value="NAD(P)-bd_dom_sf"/>
</dbReference>
<dbReference type="SMART" id="SM00823">
    <property type="entry name" value="PKS_PP"/>
    <property type="match status" value="4"/>
</dbReference>
<evidence type="ECO:0000313" key="14">
    <source>
        <dbReference type="EMBL" id="PYD40056.1"/>
    </source>
</evidence>
<evidence type="ECO:0000256" key="1">
    <source>
        <dbReference type="ARBA" id="ARBA00004496"/>
    </source>
</evidence>
<proteinExistence type="inferred from homology"/>
<dbReference type="PANTHER" id="PTHR43775">
    <property type="entry name" value="FATTY ACID SYNTHASE"/>
    <property type="match status" value="1"/>
</dbReference>
<dbReference type="InterPro" id="IPR036736">
    <property type="entry name" value="ACP-like_sf"/>
</dbReference>
<dbReference type="CDD" id="cd00833">
    <property type="entry name" value="PKS"/>
    <property type="match status" value="2"/>
</dbReference>
<dbReference type="PROSITE" id="PS50075">
    <property type="entry name" value="CARRIER"/>
    <property type="match status" value="4"/>
</dbReference>
<feature type="compositionally biased region" description="Basic and acidic residues" evidence="11">
    <location>
        <begin position="832"/>
        <end position="853"/>
    </location>
</feature>